<dbReference type="Proteomes" id="UP000221165">
    <property type="component" value="Unassembled WGS sequence"/>
</dbReference>
<sequence>VTNDDEDHVTGFTIFIEEFALLLLEHGYRLMPYHITAHADALNAKSEDEGDDDAAVTDDTILEHSSTSSSAANSI</sequence>
<keyword evidence="2" id="KW-1185">Reference proteome</keyword>
<accession>A0A2C6JWS4</accession>
<dbReference type="VEuPathDB" id="ToxoDB:CSUI_007112"/>
<name>A0A2C6JWS4_9APIC</name>
<dbReference type="EMBL" id="MIGC01003672">
    <property type="protein sequence ID" value="PHJ19061.1"/>
    <property type="molecule type" value="Genomic_DNA"/>
</dbReference>
<reference evidence="1 2" key="1">
    <citation type="journal article" date="2017" name="Int. J. Parasitol.">
        <title>The genome of the protozoan parasite Cystoisospora suis and a reverse vaccinology approach to identify vaccine candidates.</title>
        <authorList>
            <person name="Palmieri N."/>
            <person name="Shrestha A."/>
            <person name="Ruttkowski B."/>
            <person name="Beck T."/>
            <person name="Vogl C."/>
            <person name="Tomley F."/>
            <person name="Blake D.P."/>
            <person name="Joachim A."/>
        </authorList>
    </citation>
    <scope>NUCLEOTIDE SEQUENCE [LARGE SCALE GENOMIC DNA]</scope>
    <source>
        <strain evidence="1 2">Wien I</strain>
    </source>
</reference>
<gene>
    <name evidence="1" type="ORF">CSUI_007112</name>
</gene>
<evidence type="ECO:0000313" key="1">
    <source>
        <dbReference type="EMBL" id="PHJ19061.1"/>
    </source>
</evidence>
<protein>
    <submittedName>
        <fullName evidence="1">Uncharacterized protein</fullName>
    </submittedName>
</protein>
<dbReference type="RefSeq" id="XP_067920763.1">
    <property type="nucleotide sequence ID" value="XM_068067262.1"/>
</dbReference>
<comment type="caution">
    <text evidence="1">The sequence shown here is derived from an EMBL/GenBank/DDBJ whole genome shotgun (WGS) entry which is preliminary data.</text>
</comment>
<feature type="non-terminal residue" evidence="1">
    <location>
        <position position="1"/>
    </location>
</feature>
<proteinExistence type="predicted"/>
<organism evidence="1 2">
    <name type="scientific">Cystoisospora suis</name>
    <dbReference type="NCBI Taxonomy" id="483139"/>
    <lineage>
        <taxon>Eukaryota</taxon>
        <taxon>Sar</taxon>
        <taxon>Alveolata</taxon>
        <taxon>Apicomplexa</taxon>
        <taxon>Conoidasida</taxon>
        <taxon>Coccidia</taxon>
        <taxon>Eucoccidiorida</taxon>
        <taxon>Eimeriorina</taxon>
        <taxon>Sarcocystidae</taxon>
        <taxon>Cystoisospora</taxon>
    </lineage>
</organism>
<evidence type="ECO:0000313" key="2">
    <source>
        <dbReference type="Proteomes" id="UP000221165"/>
    </source>
</evidence>
<dbReference type="GeneID" id="94430473"/>
<dbReference type="AlphaFoldDB" id="A0A2C6JWS4"/>